<evidence type="ECO:0000313" key="10">
    <source>
        <dbReference type="Proteomes" id="UP000197535"/>
    </source>
</evidence>
<dbReference type="PANTHER" id="PTHR30469">
    <property type="entry name" value="MULTIDRUG RESISTANCE PROTEIN MDTA"/>
    <property type="match status" value="1"/>
</dbReference>
<proteinExistence type="inferred from homology"/>
<feature type="domain" description="YknX-like C-terminal permuted SH3-like" evidence="8">
    <location>
        <begin position="296"/>
        <end position="362"/>
    </location>
</feature>
<dbReference type="OrthoDB" id="9784484at2"/>
<dbReference type="EMBL" id="LSTO01000001">
    <property type="protein sequence ID" value="OWW22324.1"/>
    <property type="molecule type" value="Genomic_DNA"/>
</dbReference>
<dbReference type="Pfam" id="PF25989">
    <property type="entry name" value="YknX_C"/>
    <property type="match status" value="1"/>
</dbReference>
<keyword evidence="4" id="KW-0472">Membrane</keyword>
<sequence>MNSRRFLYPAIAAVGISALGAYAYYAQRQSQGPTEQTLAQQQGGAKSGGTSSGPVSVDVTQVATTNLIDDINAVGSIRSNESVVIRPEVSGRIAKLNFNDGQQVKKGQLLIGFDATVNQAEVQQAKAELGIARANYDRTVDLAKQKFISERARDESQANVQVLEAKLALAEARLSKLEIRAPFSGIVGIRNVSVGDYVKDGTDLVNLEDISSVKVDFRVPERFMDLVHKGQGIEVLVDALPGKPFHARVDAIDPQVDSSGRSALLRGRISNPEGKLKPGMFARVRLILAERENAMIVPEESIVPQGSKVTVWKVVDGKAQRTEVKTGLRRAAKVEIVQGLQPGDIVVTAGQIRLSKDGTPVRIAQMSGPDGKPVTVSTAPAPKS</sequence>
<comment type="caution">
    <text evidence="9">The sequence shown here is derived from an EMBL/GenBank/DDBJ whole genome shotgun (WGS) entry which is preliminary data.</text>
</comment>
<feature type="domain" description="Multidrug resistance protein MdtA-like barrel-sandwich hybrid" evidence="6">
    <location>
        <begin position="82"/>
        <end position="203"/>
    </location>
</feature>
<name>A0A254TI97_9BURK</name>
<comment type="similarity">
    <text evidence="1">Belongs to the membrane fusion protein (MFP) (TC 8.A.1) family.</text>
</comment>
<feature type="transmembrane region" description="Helical" evidence="4">
    <location>
        <begin position="6"/>
        <end position="25"/>
    </location>
</feature>
<dbReference type="Pfam" id="PF25917">
    <property type="entry name" value="BSH_RND"/>
    <property type="match status" value="1"/>
</dbReference>
<evidence type="ECO:0000259" key="8">
    <source>
        <dbReference type="Pfam" id="PF25989"/>
    </source>
</evidence>
<keyword evidence="4" id="KW-1133">Transmembrane helix</keyword>
<dbReference type="InterPro" id="IPR058637">
    <property type="entry name" value="YknX-like_C"/>
</dbReference>
<dbReference type="Gene3D" id="2.40.420.20">
    <property type="match status" value="1"/>
</dbReference>
<dbReference type="NCBIfam" id="TIGR01730">
    <property type="entry name" value="RND_mfp"/>
    <property type="match status" value="1"/>
</dbReference>
<feature type="coiled-coil region" evidence="2">
    <location>
        <begin position="153"/>
        <end position="180"/>
    </location>
</feature>
<dbReference type="GO" id="GO:1990281">
    <property type="term" value="C:efflux pump complex"/>
    <property type="evidence" value="ECO:0007669"/>
    <property type="project" value="TreeGrafter"/>
</dbReference>
<dbReference type="SUPFAM" id="SSF111369">
    <property type="entry name" value="HlyD-like secretion proteins"/>
    <property type="match status" value="1"/>
</dbReference>
<dbReference type="RefSeq" id="WP_088709151.1">
    <property type="nucleotide sequence ID" value="NZ_LSTO01000001.1"/>
</dbReference>
<evidence type="ECO:0000259" key="7">
    <source>
        <dbReference type="Pfam" id="PF25954"/>
    </source>
</evidence>
<dbReference type="FunFam" id="2.40.30.170:FF:000010">
    <property type="entry name" value="Efflux RND transporter periplasmic adaptor subunit"/>
    <property type="match status" value="1"/>
</dbReference>
<keyword evidence="10" id="KW-1185">Reference proteome</keyword>
<dbReference type="PANTHER" id="PTHR30469:SF11">
    <property type="entry name" value="BLL4320 PROTEIN"/>
    <property type="match status" value="1"/>
</dbReference>
<dbReference type="InterPro" id="IPR006143">
    <property type="entry name" value="RND_pump_MFP"/>
</dbReference>
<dbReference type="Gene3D" id="2.40.30.170">
    <property type="match status" value="1"/>
</dbReference>
<feature type="compositionally biased region" description="Polar residues" evidence="3">
    <location>
        <begin position="35"/>
        <end position="44"/>
    </location>
</feature>
<evidence type="ECO:0000313" key="9">
    <source>
        <dbReference type="EMBL" id="OWW22324.1"/>
    </source>
</evidence>
<dbReference type="GO" id="GO:0015562">
    <property type="term" value="F:efflux transmembrane transporter activity"/>
    <property type="evidence" value="ECO:0007669"/>
    <property type="project" value="TreeGrafter"/>
</dbReference>
<dbReference type="Gene3D" id="2.40.50.100">
    <property type="match status" value="1"/>
</dbReference>
<gene>
    <name evidence="9" type="ORF">AYR66_25345</name>
</gene>
<keyword evidence="4" id="KW-0812">Transmembrane</keyword>
<accession>A0A254TI97</accession>
<evidence type="ECO:0000256" key="1">
    <source>
        <dbReference type="ARBA" id="ARBA00009477"/>
    </source>
</evidence>
<dbReference type="Proteomes" id="UP000197535">
    <property type="component" value="Unassembled WGS sequence"/>
</dbReference>
<dbReference type="Gene3D" id="1.10.287.470">
    <property type="entry name" value="Helix hairpin bin"/>
    <property type="match status" value="1"/>
</dbReference>
<dbReference type="Pfam" id="PF25954">
    <property type="entry name" value="Beta-barrel_RND_2"/>
    <property type="match status" value="1"/>
</dbReference>
<protein>
    <submittedName>
        <fullName evidence="9">Efflux transporter periplasmic adaptor subunit</fullName>
    </submittedName>
</protein>
<evidence type="ECO:0000259" key="5">
    <source>
        <dbReference type="Pfam" id="PF25876"/>
    </source>
</evidence>
<evidence type="ECO:0000256" key="3">
    <source>
        <dbReference type="SAM" id="MobiDB-lite"/>
    </source>
</evidence>
<reference evidence="9 10" key="1">
    <citation type="submission" date="2016-02" db="EMBL/GenBank/DDBJ databases">
        <authorList>
            <person name="Wen L."/>
            <person name="He K."/>
            <person name="Yang H."/>
        </authorList>
    </citation>
    <scope>NUCLEOTIDE SEQUENCE [LARGE SCALE GENOMIC DNA]</scope>
    <source>
        <strain evidence="9 10">TSA40</strain>
    </source>
</reference>
<dbReference type="InterPro" id="IPR058625">
    <property type="entry name" value="MdtA-like_BSH"/>
</dbReference>
<organism evidence="9 10">
    <name type="scientific">Noviherbaspirillum denitrificans</name>
    <dbReference type="NCBI Taxonomy" id="1968433"/>
    <lineage>
        <taxon>Bacteria</taxon>
        <taxon>Pseudomonadati</taxon>
        <taxon>Pseudomonadota</taxon>
        <taxon>Betaproteobacteria</taxon>
        <taxon>Burkholderiales</taxon>
        <taxon>Oxalobacteraceae</taxon>
        <taxon>Noviherbaspirillum</taxon>
    </lineage>
</organism>
<dbReference type="AlphaFoldDB" id="A0A254TI97"/>
<dbReference type="InterPro" id="IPR058624">
    <property type="entry name" value="MdtA-like_HH"/>
</dbReference>
<dbReference type="Pfam" id="PF25876">
    <property type="entry name" value="HH_MFP_RND"/>
    <property type="match status" value="1"/>
</dbReference>
<feature type="domain" description="CusB-like beta-barrel" evidence="7">
    <location>
        <begin position="215"/>
        <end position="286"/>
    </location>
</feature>
<evidence type="ECO:0000256" key="4">
    <source>
        <dbReference type="SAM" id="Phobius"/>
    </source>
</evidence>
<dbReference type="InterPro" id="IPR058792">
    <property type="entry name" value="Beta-barrel_RND_2"/>
</dbReference>
<feature type="region of interest" description="Disordered" evidence="3">
    <location>
        <begin position="35"/>
        <end position="56"/>
    </location>
</feature>
<evidence type="ECO:0000256" key="2">
    <source>
        <dbReference type="SAM" id="Coils"/>
    </source>
</evidence>
<feature type="region of interest" description="Disordered" evidence="3">
    <location>
        <begin position="365"/>
        <end position="384"/>
    </location>
</feature>
<keyword evidence="2" id="KW-0175">Coiled coil</keyword>
<feature type="domain" description="Multidrug resistance protein MdtA-like alpha-helical hairpin" evidence="5">
    <location>
        <begin position="117"/>
        <end position="175"/>
    </location>
</feature>
<evidence type="ECO:0000259" key="6">
    <source>
        <dbReference type="Pfam" id="PF25917"/>
    </source>
</evidence>